<organism evidence="1 2">
    <name type="scientific">Candidatus Accumulibacter aalborgensis</name>
    <dbReference type="NCBI Taxonomy" id="1860102"/>
    <lineage>
        <taxon>Bacteria</taxon>
        <taxon>Pseudomonadati</taxon>
        <taxon>Pseudomonadota</taxon>
        <taxon>Betaproteobacteria</taxon>
        <taxon>Candidatus Accumulibacter</taxon>
    </lineage>
</organism>
<dbReference type="AlphaFoldDB" id="A0A1A8XS89"/>
<reference evidence="1 2" key="1">
    <citation type="submission" date="2016-06" db="EMBL/GenBank/DDBJ databases">
        <authorList>
            <person name="Kjaerup R.B."/>
            <person name="Dalgaard T.S."/>
            <person name="Juul-Madsen H.R."/>
        </authorList>
    </citation>
    <scope>NUCLEOTIDE SEQUENCE [LARGE SCALE GENOMIC DNA]</scope>
    <source>
        <strain evidence="1">3</strain>
    </source>
</reference>
<dbReference type="EMBL" id="FLQX01000129">
    <property type="protein sequence ID" value="SBT07964.1"/>
    <property type="molecule type" value="Genomic_DNA"/>
</dbReference>
<keyword evidence="2" id="KW-1185">Reference proteome</keyword>
<dbReference type="Proteomes" id="UP000199169">
    <property type="component" value="Unassembled WGS sequence"/>
</dbReference>
<name>A0A1A8XS89_9PROT</name>
<gene>
    <name evidence="1" type="ORF">ACCAA_510016</name>
</gene>
<proteinExistence type="predicted"/>
<evidence type="ECO:0000313" key="2">
    <source>
        <dbReference type="Proteomes" id="UP000199169"/>
    </source>
</evidence>
<accession>A0A1A8XS89</accession>
<protein>
    <submittedName>
        <fullName evidence="1">Uncharacterized protein</fullName>
    </submittedName>
</protein>
<sequence>MSAVAKAWLGVDDGCKQQVHYCLMDFLNYW</sequence>
<evidence type="ECO:0000313" key="1">
    <source>
        <dbReference type="EMBL" id="SBT07964.1"/>
    </source>
</evidence>